<evidence type="ECO:0000256" key="6">
    <source>
        <dbReference type="SAM" id="Phobius"/>
    </source>
</evidence>
<feature type="transmembrane region" description="Helical" evidence="6">
    <location>
        <begin position="522"/>
        <end position="539"/>
    </location>
</feature>
<evidence type="ECO:0000256" key="1">
    <source>
        <dbReference type="ARBA" id="ARBA00004651"/>
    </source>
</evidence>
<comment type="caution">
    <text evidence="9">The sequence shown here is derived from an EMBL/GenBank/DDBJ whole genome shotgun (WGS) entry which is preliminary data.</text>
</comment>
<feature type="transmembrane region" description="Helical" evidence="6">
    <location>
        <begin position="655"/>
        <end position="673"/>
    </location>
</feature>
<feature type="domain" description="Na+/H+ antiporter NhaC-like C-terminal" evidence="8">
    <location>
        <begin position="519"/>
        <end position="670"/>
    </location>
</feature>
<dbReference type="PANTHER" id="PTHR43478:SF1">
    <property type="entry name" value="NA+_H+ ANTIPORTER NHAC-LIKE C-TERMINAL DOMAIN-CONTAINING PROTEIN"/>
    <property type="match status" value="1"/>
</dbReference>
<evidence type="ECO:0000313" key="10">
    <source>
        <dbReference type="Proteomes" id="UP000626109"/>
    </source>
</evidence>
<keyword evidence="3 6" id="KW-0812">Transmembrane</keyword>
<dbReference type="InterPro" id="IPR018461">
    <property type="entry name" value="Na/H_Antiport_NhaC-like_C"/>
</dbReference>
<evidence type="ECO:0000256" key="3">
    <source>
        <dbReference type="ARBA" id="ARBA00022692"/>
    </source>
</evidence>
<feature type="domain" description="Na+/H+ antiporter NhaC-like C-terminal" evidence="8">
    <location>
        <begin position="306"/>
        <end position="424"/>
    </location>
</feature>
<gene>
    <name evidence="9" type="ORF">PGLA2088_LOCUS33821</name>
</gene>
<feature type="transmembrane region" description="Helical" evidence="6">
    <location>
        <begin position="244"/>
        <end position="266"/>
    </location>
</feature>
<organism evidence="9 10">
    <name type="scientific">Polarella glacialis</name>
    <name type="common">Dinoflagellate</name>
    <dbReference type="NCBI Taxonomy" id="89957"/>
    <lineage>
        <taxon>Eukaryota</taxon>
        <taxon>Sar</taxon>
        <taxon>Alveolata</taxon>
        <taxon>Dinophyceae</taxon>
        <taxon>Suessiales</taxon>
        <taxon>Suessiaceae</taxon>
        <taxon>Polarella</taxon>
    </lineage>
</organism>
<feature type="chain" id="PRO_5032442785" description="Na+/H+ antiporter NhaC-like C-terminal domain-containing protein" evidence="7">
    <location>
        <begin position="20"/>
        <end position="750"/>
    </location>
</feature>
<dbReference type="GO" id="GO:0005886">
    <property type="term" value="C:plasma membrane"/>
    <property type="evidence" value="ECO:0007669"/>
    <property type="project" value="UniProtKB-SubCell"/>
</dbReference>
<dbReference type="Proteomes" id="UP000626109">
    <property type="component" value="Unassembled WGS sequence"/>
</dbReference>
<protein>
    <recommendedName>
        <fullName evidence="8">Na+/H+ antiporter NhaC-like C-terminal domain-containing protein</fullName>
    </recommendedName>
</protein>
<dbReference type="Pfam" id="PF03553">
    <property type="entry name" value="Na_H_antiporter"/>
    <property type="match status" value="2"/>
</dbReference>
<dbReference type="PANTHER" id="PTHR43478">
    <property type="entry name" value="NA+/H+ ANTIPORTER-RELATED"/>
    <property type="match status" value="1"/>
</dbReference>
<feature type="transmembrane region" description="Helical" evidence="6">
    <location>
        <begin position="413"/>
        <end position="434"/>
    </location>
</feature>
<reference evidence="9" key="1">
    <citation type="submission" date="2021-02" db="EMBL/GenBank/DDBJ databases">
        <authorList>
            <person name="Dougan E. K."/>
            <person name="Rhodes N."/>
            <person name="Thang M."/>
            <person name="Chan C."/>
        </authorList>
    </citation>
    <scope>NUCLEOTIDE SEQUENCE</scope>
</reference>
<evidence type="ECO:0000259" key="8">
    <source>
        <dbReference type="Pfam" id="PF03553"/>
    </source>
</evidence>
<evidence type="ECO:0000256" key="2">
    <source>
        <dbReference type="ARBA" id="ARBA00022475"/>
    </source>
</evidence>
<sequence length="750" mass="80810">MINLRACSALLVLLGFGAASSVDVCSNWMVAPSSCPEFTGATIKGKEDRSSAEILSGINFAGSVSFEWKASNATIALPNATRFTLSLSGDVAPPKGGDVKMAEGAESANIPVMFTSSGGYKTAIFIITDSTGACPTVPHTFKDARTEALPYVFDKGVVLIPFIIVFIIVPLTQNVFFGLGFAAWLCRTIIARDPWIGFLDLFGRALNEEIKGYLGEIMIFMFLLGGVVGGCVRSGGIQGLGEMASAYIKDSFLAMMVTYLLGWAVFCDDYANTVIVGSVVRGVTDKMHLSREKLSFIVDCTSSPIAGLMPLSTWIAYELTLIRDAAASIGYTQETEYIIFISSIGKRFYAWFMLFFVFWNCVLCVDWGPMYVAEKRARAAGDGSGVVNTGDKSIQDWEEDQPIRMKKNIPARWFNAFIPFVCFIGTFLPFLFYAGVQKVTMPVATCEPGCYGDHEITWDSPAKDILANANNFAALRWAAGVTLIVQIVFYAVQYDKTRGSRMKGCLLSPAETIEAQLNGSKLYLEGIVALLLAFTYATAMRDLGIATFFADALGETLTPTTLPTVTFILCSLFALSTGTSWGTMGVFFPIAFVLAQTVTKEPINSDAFTSELETTLAAVLGGAIWGDHCSPVSDTTILSAMSSQVPLWDHAKTQLPYAFVVGVYSILFGYLPAGAGAGAPGALMIIIGFFLIPVFHLGLSKIPNFGGPIEVYCPEVGECIGEGPRGVMNSIKKNFKKSSKSQEAAQEAAL</sequence>
<accession>A0A813KFG9</accession>
<name>A0A813KFG9_POLGL</name>
<evidence type="ECO:0000313" key="9">
    <source>
        <dbReference type="EMBL" id="CAE8705670.1"/>
    </source>
</evidence>
<feature type="transmembrane region" description="Helical" evidence="6">
    <location>
        <begin position="679"/>
        <end position="699"/>
    </location>
</feature>
<dbReference type="AlphaFoldDB" id="A0A813KFG9"/>
<comment type="subcellular location">
    <subcellularLocation>
        <location evidence="1">Cell membrane</location>
        <topology evidence="1">Multi-pass membrane protein</topology>
    </subcellularLocation>
</comment>
<evidence type="ECO:0000256" key="7">
    <source>
        <dbReference type="SAM" id="SignalP"/>
    </source>
</evidence>
<evidence type="ECO:0000256" key="5">
    <source>
        <dbReference type="ARBA" id="ARBA00023136"/>
    </source>
</evidence>
<keyword evidence="4 6" id="KW-1133">Transmembrane helix</keyword>
<keyword evidence="7" id="KW-0732">Signal</keyword>
<feature type="transmembrane region" description="Helical" evidence="6">
    <location>
        <begin position="212"/>
        <end position="232"/>
    </location>
</feature>
<feature type="transmembrane region" description="Helical" evidence="6">
    <location>
        <begin position="565"/>
        <end position="595"/>
    </location>
</feature>
<dbReference type="EMBL" id="CAJNNW010031024">
    <property type="protein sequence ID" value="CAE8705670.1"/>
    <property type="molecule type" value="Genomic_DNA"/>
</dbReference>
<feature type="transmembrane region" description="Helical" evidence="6">
    <location>
        <begin position="474"/>
        <end position="492"/>
    </location>
</feature>
<feature type="transmembrane region" description="Helical" evidence="6">
    <location>
        <begin position="348"/>
        <end position="368"/>
    </location>
</feature>
<feature type="signal peptide" evidence="7">
    <location>
        <begin position="1"/>
        <end position="19"/>
    </location>
</feature>
<keyword evidence="2" id="KW-1003">Cell membrane</keyword>
<proteinExistence type="predicted"/>
<evidence type="ECO:0000256" key="4">
    <source>
        <dbReference type="ARBA" id="ARBA00022989"/>
    </source>
</evidence>
<keyword evidence="5 6" id="KW-0472">Membrane</keyword>